<feature type="non-terminal residue" evidence="2">
    <location>
        <position position="1"/>
    </location>
</feature>
<proteinExistence type="predicted"/>
<feature type="region of interest" description="Disordered" evidence="1">
    <location>
        <begin position="94"/>
        <end position="128"/>
    </location>
</feature>
<gene>
    <name evidence="2" type="ORF">S01H4_29034</name>
</gene>
<feature type="non-terminal residue" evidence="2">
    <location>
        <position position="128"/>
    </location>
</feature>
<dbReference type="AlphaFoldDB" id="X1AUS6"/>
<reference evidence="2" key="1">
    <citation type="journal article" date="2014" name="Front. Microbiol.">
        <title>High frequency of phylogenetically diverse reductive dehalogenase-homologous genes in deep subseafloor sedimentary metagenomes.</title>
        <authorList>
            <person name="Kawai M."/>
            <person name="Futagami T."/>
            <person name="Toyoda A."/>
            <person name="Takaki Y."/>
            <person name="Nishi S."/>
            <person name="Hori S."/>
            <person name="Arai W."/>
            <person name="Tsubouchi T."/>
            <person name="Morono Y."/>
            <person name="Uchiyama I."/>
            <person name="Ito T."/>
            <person name="Fujiyama A."/>
            <person name="Inagaki F."/>
            <person name="Takami H."/>
        </authorList>
    </citation>
    <scope>NUCLEOTIDE SEQUENCE</scope>
    <source>
        <strain evidence="2">Expedition CK06-06</strain>
    </source>
</reference>
<evidence type="ECO:0000256" key="1">
    <source>
        <dbReference type="SAM" id="MobiDB-lite"/>
    </source>
</evidence>
<protein>
    <submittedName>
        <fullName evidence="2">Uncharacterized protein</fullName>
    </submittedName>
</protein>
<sequence length="128" mass="14288">AKMVVSGTLSACGKSNRRILFTANTSTGRAGFWSGIEFVNAEPESVLGHATIEFAGKDAHAPIWIEGTNINLQDLKFDTNQWYAISLDPDSEPKLREPFKVENGPQGWEVRGGQMHKSHRWSPERTYI</sequence>
<dbReference type="EMBL" id="BART01014639">
    <property type="protein sequence ID" value="GAG75993.1"/>
    <property type="molecule type" value="Genomic_DNA"/>
</dbReference>
<name>X1AUS6_9ZZZZ</name>
<accession>X1AUS6</accession>
<organism evidence="2">
    <name type="scientific">marine sediment metagenome</name>
    <dbReference type="NCBI Taxonomy" id="412755"/>
    <lineage>
        <taxon>unclassified sequences</taxon>
        <taxon>metagenomes</taxon>
        <taxon>ecological metagenomes</taxon>
    </lineage>
</organism>
<comment type="caution">
    <text evidence="2">The sequence shown here is derived from an EMBL/GenBank/DDBJ whole genome shotgun (WGS) entry which is preliminary data.</text>
</comment>
<evidence type="ECO:0000313" key="2">
    <source>
        <dbReference type="EMBL" id="GAG75993.1"/>
    </source>
</evidence>